<evidence type="ECO:0000313" key="1">
    <source>
        <dbReference type="EMBL" id="CAE7448549.1"/>
    </source>
</evidence>
<dbReference type="AlphaFoldDB" id="A0A812RSB6"/>
<dbReference type="EMBL" id="CAJNDS010002359">
    <property type="protein sequence ID" value="CAE7448549.1"/>
    <property type="molecule type" value="Genomic_DNA"/>
</dbReference>
<name>A0A812RSB6_9DINO</name>
<protein>
    <submittedName>
        <fullName evidence="1">Uncharacterized protein</fullName>
    </submittedName>
</protein>
<reference evidence="1" key="1">
    <citation type="submission" date="2021-02" db="EMBL/GenBank/DDBJ databases">
        <authorList>
            <person name="Dougan E. K."/>
            <person name="Rhodes N."/>
            <person name="Thang M."/>
            <person name="Chan C."/>
        </authorList>
    </citation>
    <scope>NUCLEOTIDE SEQUENCE</scope>
</reference>
<gene>
    <name evidence="1" type="ORF">SNAT2548_LOCUS24497</name>
</gene>
<accession>A0A812RSB6</accession>
<comment type="caution">
    <text evidence="1">The sequence shown here is derived from an EMBL/GenBank/DDBJ whole genome shotgun (WGS) entry which is preliminary data.</text>
</comment>
<evidence type="ECO:0000313" key="2">
    <source>
        <dbReference type="Proteomes" id="UP000604046"/>
    </source>
</evidence>
<organism evidence="1 2">
    <name type="scientific">Symbiodinium natans</name>
    <dbReference type="NCBI Taxonomy" id="878477"/>
    <lineage>
        <taxon>Eukaryota</taxon>
        <taxon>Sar</taxon>
        <taxon>Alveolata</taxon>
        <taxon>Dinophyceae</taxon>
        <taxon>Suessiales</taxon>
        <taxon>Symbiodiniaceae</taxon>
        <taxon>Symbiodinium</taxon>
    </lineage>
</organism>
<keyword evidence="2" id="KW-1185">Reference proteome</keyword>
<dbReference type="Proteomes" id="UP000604046">
    <property type="component" value="Unassembled WGS sequence"/>
</dbReference>
<proteinExistence type="predicted"/>
<sequence length="125" mass="14054">MLGRTVASHSICFSDWAQPFAVCSCTYARLQRSEAQPIRIPPTRLAALCYHVVLDPELLRCTGTGTVHQLRGPTCPPVDQVANDSQRIRFELRFTNLNLLAQQLRHSLVKGHSSREDLFLIIEAL</sequence>